<feature type="region of interest" description="Disordered" evidence="7">
    <location>
        <begin position="404"/>
        <end position="434"/>
    </location>
</feature>
<evidence type="ECO:0000313" key="9">
    <source>
        <dbReference type="EMBL" id="CCC14189.1"/>
    </source>
</evidence>
<dbReference type="Pfam" id="PF04082">
    <property type="entry name" value="Fungal_trans"/>
    <property type="match status" value="1"/>
</dbReference>
<organism evidence="9 10">
    <name type="scientific">Sordaria macrospora (strain ATCC MYA-333 / DSM 997 / K(L3346) / K-hell)</name>
    <dbReference type="NCBI Taxonomy" id="771870"/>
    <lineage>
        <taxon>Eukaryota</taxon>
        <taxon>Fungi</taxon>
        <taxon>Dikarya</taxon>
        <taxon>Ascomycota</taxon>
        <taxon>Pezizomycotina</taxon>
        <taxon>Sordariomycetes</taxon>
        <taxon>Sordariomycetidae</taxon>
        <taxon>Sordariales</taxon>
        <taxon>Sordariaceae</taxon>
        <taxon>Sordaria</taxon>
    </lineage>
</organism>
<feature type="compositionally biased region" description="Low complexity" evidence="7">
    <location>
        <begin position="918"/>
        <end position="936"/>
    </location>
</feature>
<keyword evidence="6" id="KW-0539">Nucleus</keyword>
<evidence type="ECO:0000256" key="3">
    <source>
        <dbReference type="ARBA" id="ARBA00023015"/>
    </source>
</evidence>
<feature type="compositionally biased region" description="Low complexity" evidence="7">
    <location>
        <begin position="134"/>
        <end position="148"/>
    </location>
</feature>
<feature type="compositionally biased region" description="Low complexity" evidence="7">
    <location>
        <begin position="97"/>
        <end position="113"/>
    </location>
</feature>
<feature type="compositionally biased region" description="Polar residues" evidence="7">
    <location>
        <begin position="197"/>
        <end position="217"/>
    </location>
</feature>
<evidence type="ECO:0000256" key="7">
    <source>
        <dbReference type="SAM" id="MobiDB-lite"/>
    </source>
</evidence>
<dbReference type="InterPro" id="IPR051430">
    <property type="entry name" value="Fungal_TF_Env_Response"/>
</dbReference>
<dbReference type="PANTHER" id="PTHR31944:SF131">
    <property type="entry name" value="HEME-RESPONSIVE ZINC FINGER TRANSCRIPTION FACTOR HAP1"/>
    <property type="match status" value="1"/>
</dbReference>
<dbReference type="eggNOG" id="ENOG502SMMJ">
    <property type="taxonomic scope" value="Eukaryota"/>
</dbReference>
<dbReference type="PANTHER" id="PTHR31944">
    <property type="entry name" value="HEME-RESPONSIVE ZINC FINGER TRANSCRIPTION FACTOR HAP1"/>
    <property type="match status" value="1"/>
</dbReference>
<keyword evidence="4" id="KW-0238">DNA-binding</keyword>
<dbReference type="CDD" id="cd00067">
    <property type="entry name" value="GAL4"/>
    <property type="match status" value="1"/>
</dbReference>
<proteinExistence type="predicted"/>
<dbReference type="EMBL" id="CABT02000062">
    <property type="protein sequence ID" value="CCC14189.1"/>
    <property type="molecule type" value="Genomic_DNA"/>
</dbReference>
<comment type="caution">
    <text evidence="9">The sequence shown here is derived from an EMBL/GenBank/DDBJ whole genome shotgun (WGS) entry which is preliminary data.</text>
</comment>
<dbReference type="GO" id="GO:0001228">
    <property type="term" value="F:DNA-binding transcription activator activity, RNA polymerase II-specific"/>
    <property type="evidence" value="ECO:0007669"/>
    <property type="project" value="TreeGrafter"/>
</dbReference>
<feature type="domain" description="Zn(2)-C6 fungal-type" evidence="8">
    <location>
        <begin position="228"/>
        <end position="260"/>
    </location>
</feature>
<dbReference type="Proteomes" id="UP000001881">
    <property type="component" value="Unassembled WGS sequence"/>
</dbReference>
<dbReference type="CDD" id="cd12148">
    <property type="entry name" value="fungal_TF_MHR"/>
    <property type="match status" value="1"/>
</dbReference>
<dbReference type="OrthoDB" id="4337792at2759"/>
<dbReference type="InParanoid" id="F7WAJ5"/>
<dbReference type="SUPFAM" id="SSF57701">
    <property type="entry name" value="Zn2/Cys6 DNA-binding domain"/>
    <property type="match status" value="1"/>
</dbReference>
<dbReference type="VEuPathDB" id="FungiDB:SMAC_09045"/>
<keyword evidence="10" id="KW-1185">Reference proteome</keyword>
<dbReference type="GO" id="GO:0006351">
    <property type="term" value="P:DNA-templated transcription"/>
    <property type="evidence" value="ECO:0007669"/>
    <property type="project" value="InterPro"/>
</dbReference>
<dbReference type="KEGG" id="smp:10806497"/>
<keyword evidence="3" id="KW-0805">Transcription regulation</keyword>
<dbReference type="GO" id="GO:0000978">
    <property type="term" value="F:RNA polymerase II cis-regulatory region sequence-specific DNA binding"/>
    <property type="evidence" value="ECO:0007669"/>
    <property type="project" value="TreeGrafter"/>
</dbReference>
<evidence type="ECO:0000256" key="6">
    <source>
        <dbReference type="ARBA" id="ARBA00023242"/>
    </source>
</evidence>
<name>F7WAJ5_SORMK</name>
<dbReference type="AlphaFoldDB" id="F7WAJ5"/>
<dbReference type="GO" id="GO:0008270">
    <property type="term" value="F:zinc ion binding"/>
    <property type="evidence" value="ECO:0007669"/>
    <property type="project" value="InterPro"/>
</dbReference>
<keyword evidence="5" id="KW-0804">Transcription</keyword>
<feature type="region of interest" description="Disordered" evidence="7">
    <location>
        <begin position="189"/>
        <end position="226"/>
    </location>
</feature>
<dbReference type="Pfam" id="PF00172">
    <property type="entry name" value="Zn_clus"/>
    <property type="match status" value="1"/>
</dbReference>
<dbReference type="OMA" id="RWIQEGQ"/>
<reference evidence="9 10" key="1">
    <citation type="journal article" date="2010" name="PLoS Genet.">
        <title>De novo assembly of a 40 Mb eukaryotic genome from short sequence reads: Sordaria macrospora, a model organism for fungal morphogenesis.</title>
        <authorList>
            <person name="Nowrousian M."/>
            <person name="Stajich J."/>
            <person name="Chu M."/>
            <person name="Engh I."/>
            <person name="Espagne E."/>
            <person name="Halliday K."/>
            <person name="Kamerewerd J."/>
            <person name="Kempken F."/>
            <person name="Knab B."/>
            <person name="Kuo H.C."/>
            <person name="Osiewacz H.D."/>
            <person name="Poeggeler S."/>
            <person name="Read N."/>
            <person name="Seiler S."/>
            <person name="Smith K."/>
            <person name="Zickler D."/>
            <person name="Kueck U."/>
            <person name="Freitag M."/>
        </authorList>
    </citation>
    <scope>NUCLEOTIDE SEQUENCE [LARGE SCALE GENOMIC DNA]</scope>
    <source>
        <strain evidence="10">ATCC MYA-333 / DSM 997 / K(L3346) / K-hell</strain>
        <tissue evidence="9">Mycelium</tissue>
    </source>
</reference>
<evidence type="ECO:0000259" key="8">
    <source>
        <dbReference type="PROSITE" id="PS50048"/>
    </source>
</evidence>
<dbReference type="GeneID" id="10806497"/>
<accession>F7WAJ5</accession>
<sequence length="1099" mass="121161">MADPMDGIGSTSPAPAPALPASQQGPLPSITTLMPLPPIPAVSAPPPAPAPNSFNRSLTPPGHSLTAAHPITARGTAFHASSATPPPPQLPPIPSFNYQNQYPHQHQQPPHQQSTPWQPAPISRLTPTRQSPYRPSSSSAHTPSPTRPAFAALNQQHQQQPPTLPGPAALLNNYSNPYIPISNAPSPAPSIPILSSTTVPSSARQKGPQQEQRPPNKQTKRRNRPAVSCTACRARKIKCDQGRPCESCVKYKFHRGRCEYDQSRLPKEKSWSCKATQIESREASPEREPTYSAVPQNGRGTPDGMVNEEGGAFLTGARNGHDARYRERDYPASVYAGAYRGRSTSPQVPASTTEPGPSAALSPISHPQHSGGPLSQTEVGMSENEALRRENLMLRQKLVEKHQRVEQQQPQLLSPGTRPLPEIGPGSQTGAPKTGWHVNQLFPLVSRASYKAFGRKDDQNTAWFNLRTCTHLVRKLEESQSRILAPLDVGDLGGALPMSYRQDAQRLTEAYFRTFESVYRILDVPDFWKRFREYFDGQLDKQSQRAFVIQLQLCMAIGAVFEDVGGLLRTCQERWIQEGQSWLSQFPSTELACLQTMCLLHLAKEVCGFGGGAGELTYISAGSLLRKALCLGLNLDPHASMPIYQAELRRRLWATVLEMVVQSSLDTGLPPGISINDFDTSPPANYDDEQLALPNPVPRPSKTFTQTTVLLALHRSFPVRLTIAQHVATLLNCSKSKVPVVESERTTAFLNVELKDKLYELKRTLQTGYDRAGILPDRISIFQLKMAEMLINRFFLGLNLALVKPSDVEIPEGRKDCVGAAISIWRDVVSGLGNAREAGRSSGGGAAQHQNMDDFTSLLSRGSGISYHATAMVAILTLLMQKKRELEEEWQQRQVRRGHQHAPLPSINRHGHLDHRASSTGSAGSDSNSTASASNKSRVEQDALAEEAARRDVLDLIRYAVDWTFGRIQTANVDTGSNVWMHLLFSAALEALIGLRRRLETQLQQQQNGSSMSQVERNSEEEVQELEVQVTKRIVNDLKRVVEVLTRVQHDGDTAALATRVANERSLGLEMGAERGGHPVMHFRSVFDLRKYEGLFVQE</sequence>
<dbReference type="PROSITE" id="PS50048">
    <property type="entry name" value="ZN2_CY6_FUNGAL_2"/>
    <property type="match status" value="1"/>
</dbReference>
<gene>
    <name evidence="9" type="ORF">SMAC_09045</name>
</gene>
<dbReference type="InterPro" id="IPR007219">
    <property type="entry name" value="XnlR_reg_dom"/>
</dbReference>
<evidence type="ECO:0000256" key="2">
    <source>
        <dbReference type="ARBA" id="ARBA00022833"/>
    </source>
</evidence>
<dbReference type="SMART" id="SM00906">
    <property type="entry name" value="Fungal_trans"/>
    <property type="match status" value="1"/>
</dbReference>
<keyword evidence="1" id="KW-0479">Metal-binding</keyword>
<feature type="region of interest" description="Disordered" evidence="7">
    <location>
        <begin position="890"/>
        <end position="943"/>
    </location>
</feature>
<feature type="region of interest" description="Disordered" evidence="7">
    <location>
        <begin position="338"/>
        <end position="381"/>
    </location>
</feature>
<keyword evidence="2" id="KW-0862">Zinc</keyword>
<dbReference type="SMART" id="SM00066">
    <property type="entry name" value="GAL4"/>
    <property type="match status" value="1"/>
</dbReference>
<evidence type="ECO:0000256" key="5">
    <source>
        <dbReference type="ARBA" id="ARBA00023163"/>
    </source>
</evidence>
<evidence type="ECO:0000256" key="1">
    <source>
        <dbReference type="ARBA" id="ARBA00022723"/>
    </source>
</evidence>
<dbReference type="InterPro" id="IPR001138">
    <property type="entry name" value="Zn2Cys6_DnaBD"/>
</dbReference>
<dbReference type="Gene3D" id="4.10.240.10">
    <property type="entry name" value="Zn(2)-C6 fungal-type DNA-binding domain"/>
    <property type="match status" value="1"/>
</dbReference>
<feature type="compositionally biased region" description="Pro residues" evidence="7">
    <location>
        <begin position="84"/>
        <end position="94"/>
    </location>
</feature>
<feature type="compositionally biased region" description="Polar residues" evidence="7">
    <location>
        <begin position="342"/>
        <end position="355"/>
    </location>
</feature>
<protein>
    <submittedName>
        <fullName evidence="9">WGS project CABT00000000 data, contig 2.62</fullName>
    </submittedName>
</protein>
<feature type="compositionally biased region" description="Low complexity" evidence="7">
    <location>
        <begin position="19"/>
        <end position="28"/>
    </location>
</feature>
<dbReference type="HOGENOM" id="CLU_276819_0_0_1"/>
<feature type="region of interest" description="Disordered" evidence="7">
    <location>
        <begin position="277"/>
        <end position="302"/>
    </location>
</feature>
<evidence type="ECO:0000313" key="10">
    <source>
        <dbReference type="Proteomes" id="UP000001881"/>
    </source>
</evidence>
<feature type="region of interest" description="Disordered" evidence="7">
    <location>
        <begin position="1"/>
        <end position="148"/>
    </location>
</feature>
<feature type="compositionally biased region" description="Basic and acidic residues" evidence="7">
    <location>
        <begin position="279"/>
        <end position="289"/>
    </location>
</feature>
<dbReference type="GO" id="GO:0005634">
    <property type="term" value="C:nucleus"/>
    <property type="evidence" value="ECO:0007669"/>
    <property type="project" value="TreeGrafter"/>
</dbReference>
<feature type="compositionally biased region" description="Pro residues" evidence="7">
    <location>
        <begin position="35"/>
        <end position="50"/>
    </location>
</feature>
<evidence type="ECO:0000256" key="4">
    <source>
        <dbReference type="ARBA" id="ARBA00023125"/>
    </source>
</evidence>
<feature type="compositionally biased region" description="Polar residues" evidence="7">
    <location>
        <begin position="365"/>
        <end position="379"/>
    </location>
</feature>
<dbReference type="InterPro" id="IPR036864">
    <property type="entry name" value="Zn2-C6_fun-type_DNA-bd_sf"/>
</dbReference>